<accession>A0ABQ5KZK5</accession>
<dbReference type="SMART" id="SM00181">
    <property type="entry name" value="EGF"/>
    <property type="match status" value="3"/>
</dbReference>
<evidence type="ECO:0000313" key="5">
    <source>
        <dbReference type="Proteomes" id="UP001057375"/>
    </source>
</evidence>
<keyword evidence="1 2" id="KW-1015">Disulfide bond</keyword>
<feature type="disulfide bond" evidence="2">
    <location>
        <begin position="103"/>
        <end position="112"/>
    </location>
</feature>
<dbReference type="Proteomes" id="UP001057375">
    <property type="component" value="Unassembled WGS sequence"/>
</dbReference>
<name>A0ABQ5KZK5_9EUKA</name>
<proteinExistence type="predicted"/>
<protein>
    <recommendedName>
        <fullName evidence="3">EGF-like domain-containing protein</fullName>
    </recommendedName>
</protein>
<comment type="caution">
    <text evidence="2">Lacks conserved residue(s) required for the propagation of feature annotation.</text>
</comment>
<sequence length="151" mass="16136">MCLSDSDCRDHETCAASGACVCADDWYMSPLGYCIYDSSGACSGCGATGSYGTCEFVTSDTEMSCKCEDDWYGDACSSGCPIVDAMICSNHGTCNDSDHICECDTGYIDELCSTLVAVYSADCARSFTIEDHQVCTEVYSGRYAAECEDGY</sequence>
<organism evidence="4 5">
    <name type="scientific">Aduncisulcus paluster</name>
    <dbReference type="NCBI Taxonomy" id="2918883"/>
    <lineage>
        <taxon>Eukaryota</taxon>
        <taxon>Metamonada</taxon>
        <taxon>Carpediemonas-like organisms</taxon>
        <taxon>Aduncisulcus</taxon>
    </lineage>
</organism>
<reference evidence="4" key="1">
    <citation type="submission" date="2022-03" db="EMBL/GenBank/DDBJ databases">
        <title>Draft genome sequence of Aduncisulcus paluster, a free-living microaerophilic Fornicata.</title>
        <authorList>
            <person name="Yuyama I."/>
            <person name="Kume K."/>
            <person name="Tamura T."/>
            <person name="Inagaki Y."/>
            <person name="Hashimoto T."/>
        </authorList>
    </citation>
    <scope>NUCLEOTIDE SEQUENCE</scope>
    <source>
        <strain evidence="4">NY0171</strain>
    </source>
</reference>
<evidence type="ECO:0000256" key="2">
    <source>
        <dbReference type="PROSITE-ProRule" id="PRU00076"/>
    </source>
</evidence>
<dbReference type="Gene3D" id="2.10.25.10">
    <property type="entry name" value="Laminin"/>
    <property type="match status" value="1"/>
</dbReference>
<dbReference type="PROSITE" id="PS50026">
    <property type="entry name" value="EGF_3"/>
    <property type="match status" value="1"/>
</dbReference>
<dbReference type="Pfam" id="PF07974">
    <property type="entry name" value="EGF_2"/>
    <property type="match status" value="1"/>
</dbReference>
<evidence type="ECO:0000256" key="1">
    <source>
        <dbReference type="ARBA" id="ARBA00023157"/>
    </source>
</evidence>
<feature type="domain" description="EGF-like" evidence="3">
    <location>
        <begin position="84"/>
        <end position="113"/>
    </location>
</feature>
<dbReference type="InterPro" id="IPR013111">
    <property type="entry name" value="EGF_extracell"/>
</dbReference>
<keyword evidence="5" id="KW-1185">Reference proteome</keyword>
<comment type="caution">
    <text evidence="4">The sequence shown here is derived from an EMBL/GenBank/DDBJ whole genome shotgun (WGS) entry which is preliminary data.</text>
</comment>
<keyword evidence="2" id="KW-0245">EGF-like domain</keyword>
<dbReference type="InterPro" id="IPR000742">
    <property type="entry name" value="EGF"/>
</dbReference>
<evidence type="ECO:0000313" key="4">
    <source>
        <dbReference type="EMBL" id="GKT37879.1"/>
    </source>
</evidence>
<feature type="non-terminal residue" evidence="4">
    <location>
        <position position="151"/>
    </location>
</feature>
<gene>
    <name evidence="4" type="ORF">ADUPG1_003817</name>
</gene>
<dbReference type="EMBL" id="BQXS01005391">
    <property type="protein sequence ID" value="GKT37879.1"/>
    <property type="molecule type" value="Genomic_DNA"/>
</dbReference>
<dbReference type="PROSITE" id="PS01186">
    <property type="entry name" value="EGF_2"/>
    <property type="match status" value="1"/>
</dbReference>
<evidence type="ECO:0000259" key="3">
    <source>
        <dbReference type="PROSITE" id="PS50026"/>
    </source>
</evidence>